<sequence length="594" mass="64524">MPTKDFNSVIKDPKFWKLSYQSQADVLGEVDDEFKSLSKNAKNEILDKLSPTSEFPVTMEAPKTDIRREAIKTAGGVAGGIAGTSGGPLGTIAGATMGAMGAEALYQVGQHAFGEPGAPKTSEEAAKKMAAAGAWEGIPEAVGFGLGKLGTKILAPFAKNLLPEAAEITNKLKNKIKPVFLPSEATESRTLDVLQNISEGSIFGGGKISEFNLKRESVMEDWADDIIKLFGEKTNPDEMGEMFVQLTEKNNKVFKAAANTLYNNVEELAGDATVKTGTLKKFAESIQETTGRLAGIESTNAGDDLVQAVIDLPDEVTFAEAKELRSRLLSRINEFNVLNKKAPAIGKAKTFIKQIDSEIEKGLGPEALKAWREANGFYKDGQELFNNVMIRRLLKHAEDTGMGPELIGKHIFKPGGITTIRKIKDTMSSEQWKKMQSFYVQDLFKKSLDGEGIISGKKLLNNMFYKPTGMGEQTLKEIFNPTQLKEIKLFGTALDIAQKKQGEGLGKMWIQLSQGTAIAGIGAGVAFDQDIITGSSAVILFGPIVLSKMMLNPMAVKWLTKGIKTPVRSPEVLGILSRLTGFAYRTRTQEAEKQ</sequence>
<reference evidence="1" key="1">
    <citation type="submission" date="2020-03" db="EMBL/GenBank/DDBJ databases">
        <title>The deep terrestrial virosphere.</title>
        <authorList>
            <person name="Holmfeldt K."/>
            <person name="Nilsson E."/>
            <person name="Simone D."/>
            <person name="Lopez-Fernandez M."/>
            <person name="Wu X."/>
            <person name="de Brujin I."/>
            <person name="Lundin D."/>
            <person name="Andersson A."/>
            <person name="Bertilsson S."/>
            <person name="Dopson M."/>
        </authorList>
    </citation>
    <scope>NUCLEOTIDE SEQUENCE</scope>
    <source>
        <strain evidence="1">MM415B01499</strain>
    </source>
</reference>
<protein>
    <submittedName>
        <fullName evidence="1">Uncharacterized protein</fullName>
    </submittedName>
</protein>
<accession>A0A6M3IKM9</accession>
<gene>
    <name evidence="1" type="ORF">MM415B01499_0004</name>
</gene>
<organism evidence="1">
    <name type="scientific">viral metagenome</name>
    <dbReference type="NCBI Taxonomy" id="1070528"/>
    <lineage>
        <taxon>unclassified sequences</taxon>
        <taxon>metagenomes</taxon>
        <taxon>organismal metagenomes</taxon>
    </lineage>
</organism>
<name>A0A6M3IKM9_9ZZZZ</name>
<evidence type="ECO:0000313" key="1">
    <source>
        <dbReference type="EMBL" id="QJA58119.1"/>
    </source>
</evidence>
<proteinExistence type="predicted"/>
<dbReference type="EMBL" id="MT141309">
    <property type="protein sequence ID" value="QJA58119.1"/>
    <property type="molecule type" value="Genomic_DNA"/>
</dbReference>
<dbReference type="AlphaFoldDB" id="A0A6M3IKM9"/>